<feature type="transmembrane region" description="Helical" evidence="1">
    <location>
        <begin position="184"/>
        <end position="204"/>
    </location>
</feature>
<proteinExistence type="predicted"/>
<keyword evidence="1" id="KW-0812">Transmembrane</keyword>
<feature type="transmembrane region" description="Helical" evidence="1">
    <location>
        <begin position="300"/>
        <end position="323"/>
    </location>
</feature>
<keyword evidence="3" id="KW-1185">Reference proteome</keyword>
<reference evidence="2 3" key="1">
    <citation type="submission" date="2019-02" db="EMBL/GenBank/DDBJ databases">
        <title>Genome sequencing of the rare red list fungi Hericium alpestre (H. flagellum).</title>
        <authorList>
            <person name="Buettner E."/>
            <person name="Kellner H."/>
        </authorList>
    </citation>
    <scope>NUCLEOTIDE SEQUENCE [LARGE SCALE GENOMIC DNA]</scope>
    <source>
        <strain evidence="2 3">DSM 108284</strain>
    </source>
</reference>
<dbReference type="OrthoDB" id="72269at2759"/>
<accession>A0A4Z0A343</accession>
<sequence length="341" mass="36870">MLPGILRVWIPLIVFPALSAIAFHFLLGNLAKSGGAAQVAKQCPPEGSGPNALSYTSVPSIDGTLCILVSFFEAALHPDNLPLNVEFATSMAALVPLPMIEASRQGRSIVLAFPVLIGIAYQLFGAGAAFPIYCLLFILAGHHRLASPQAKITRAHAEATLFALLIGFVVLTGLMYALEDAVVTAIWQAFPLWMSVLQTCHLLVRRPSRHPESGYRLTQLTYLLTFLLAARGHVAVMYHLWGDVAAIKHYFVPVIEPSAGTTPLSTATMQFLQWDATFFFGATELATLWFAESLPQLVTILLWNVAATIAFGPGAAVAGVFMWREGRLNGGGSQDRARKDQ</sequence>
<keyword evidence="1" id="KW-1133">Transmembrane helix</keyword>
<evidence type="ECO:0000313" key="3">
    <source>
        <dbReference type="Proteomes" id="UP000298061"/>
    </source>
</evidence>
<gene>
    <name evidence="2" type="ORF">EWM64_g3724</name>
</gene>
<dbReference type="EMBL" id="SFCI01000361">
    <property type="protein sequence ID" value="TFY80289.1"/>
    <property type="molecule type" value="Genomic_DNA"/>
</dbReference>
<dbReference type="AlphaFoldDB" id="A0A4Z0A343"/>
<protein>
    <submittedName>
        <fullName evidence="2">Uncharacterized protein</fullName>
    </submittedName>
</protein>
<name>A0A4Z0A343_9AGAM</name>
<comment type="caution">
    <text evidence="2">The sequence shown here is derived from an EMBL/GenBank/DDBJ whole genome shotgun (WGS) entry which is preliminary data.</text>
</comment>
<keyword evidence="1" id="KW-0472">Membrane</keyword>
<feature type="transmembrane region" description="Helical" evidence="1">
    <location>
        <begin position="159"/>
        <end position="178"/>
    </location>
</feature>
<dbReference type="STRING" id="135208.A0A4Z0A343"/>
<feature type="transmembrane region" description="Helical" evidence="1">
    <location>
        <begin position="6"/>
        <end position="27"/>
    </location>
</feature>
<evidence type="ECO:0000313" key="2">
    <source>
        <dbReference type="EMBL" id="TFY80289.1"/>
    </source>
</evidence>
<evidence type="ECO:0000256" key="1">
    <source>
        <dbReference type="SAM" id="Phobius"/>
    </source>
</evidence>
<dbReference type="Proteomes" id="UP000298061">
    <property type="component" value="Unassembled WGS sequence"/>
</dbReference>
<feature type="transmembrane region" description="Helical" evidence="1">
    <location>
        <begin position="220"/>
        <end position="241"/>
    </location>
</feature>
<organism evidence="2 3">
    <name type="scientific">Hericium alpestre</name>
    <dbReference type="NCBI Taxonomy" id="135208"/>
    <lineage>
        <taxon>Eukaryota</taxon>
        <taxon>Fungi</taxon>
        <taxon>Dikarya</taxon>
        <taxon>Basidiomycota</taxon>
        <taxon>Agaricomycotina</taxon>
        <taxon>Agaricomycetes</taxon>
        <taxon>Russulales</taxon>
        <taxon>Hericiaceae</taxon>
        <taxon>Hericium</taxon>
    </lineage>
</organism>